<dbReference type="EMBL" id="CP058952">
    <property type="protein sequence ID" value="QLI80524.1"/>
    <property type="molecule type" value="Genomic_DNA"/>
</dbReference>
<protein>
    <submittedName>
        <fullName evidence="2">Uncharacterized protein</fullName>
    </submittedName>
</protein>
<keyword evidence="1" id="KW-1133">Transmembrane helix</keyword>
<dbReference type="Proteomes" id="UP000510822">
    <property type="component" value="Chromosome"/>
</dbReference>
<feature type="transmembrane region" description="Helical" evidence="1">
    <location>
        <begin position="42"/>
        <end position="61"/>
    </location>
</feature>
<dbReference type="RefSeq" id="WP_180307664.1">
    <property type="nucleotide sequence ID" value="NZ_CP058952.1"/>
</dbReference>
<evidence type="ECO:0000256" key="1">
    <source>
        <dbReference type="SAM" id="Phobius"/>
    </source>
</evidence>
<evidence type="ECO:0000313" key="3">
    <source>
        <dbReference type="Proteomes" id="UP000510822"/>
    </source>
</evidence>
<keyword evidence="1" id="KW-0812">Transmembrane</keyword>
<accession>A0A7D5ZC26</accession>
<name>A0A7D5ZC26_9NEIS</name>
<keyword evidence="3" id="KW-1185">Reference proteome</keyword>
<feature type="transmembrane region" description="Helical" evidence="1">
    <location>
        <begin position="82"/>
        <end position="101"/>
    </location>
</feature>
<dbReference type="KEGG" id="cfon:HZU75_02635"/>
<dbReference type="AlphaFoldDB" id="A0A7D5ZC26"/>
<evidence type="ECO:0000313" key="2">
    <source>
        <dbReference type="EMBL" id="QLI80524.1"/>
    </source>
</evidence>
<feature type="transmembrane region" description="Helical" evidence="1">
    <location>
        <begin position="121"/>
        <end position="141"/>
    </location>
</feature>
<reference evidence="2 3" key="1">
    <citation type="journal article" date="2016" name="Int. J. Syst. Evol. Microbiol.">
        <title>Chitinibacter fontanus sp. nov., isolated from a spring.</title>
        <authorList>
            <person name="Sheu S.Y."/>
            <person name="Li Y.S."/>
            <person name="Young C.C."/>
            <person name="Chen W.M."/>
        </authorList>
    </citation>
    <scope>NUCLEOTIDE SEQUENCE [LARGE SCALE GENOMIC DNA]</scope>
    <source>
        <strain evidence="2 3">STM-7</strain>
    </source>
</reference>
<dbReference type="PROSITE" id="PS51257">
    <property type="entry name" value="PROKAR_LIPOPROTEIN"/>
    <property type="match status" value="1"/>
</dbReference>
<feature type="transmembrane region" description="Helical" evidence="1">
    <location>
        <begin position="12"/>
        <end position="30"/>
    </location>
</feature>
<proteinExistence type="predicted"/>
<organism evidence="2 3">
    <name type="scientific">Chitinibacter fontanus</name>
    <dbReference type="NCBI Taxonomy" id="1737446"/>
    <lineage>
        <taxon>Bacteria</taxon>
        <taxon>Pseudomonadati</taxon>
        <taxon>Pseudomonadota</taxon>
        <taxon>Betaproteobacteria</taxon>
        <taxon>Neisseriales</taxon>
        <taxon>Chitinibacteraceae</taxon>
        <taxon>Chitinibacter</taxon>
    </lineage>
</organism>
<gene>
    <name evidence="2" type="ORF">HZU75_02635</name>
</gene>
<sequence>MATREINRISQIILWMALGCYLIALYLHPYTTNNPSSSLSGLYILFFGWGGVLLSKANLAWFANPAMLLSVLLIKQHPKTSVVLATLAVGLGLDCLRFYSFGFDSNRDIYAGTVTGIEAGAYIWLSSLILVLIAQLIQISFRAEKKSRRTKKLKGK</sequence>
<keyword evidence="1" id="KW-0472">Membrane</keyword>